<feature type="domain" description="Alcohol dehydrogenase iron-type/glycerol dehydrogenase GldA" evidence="3">
    <location>
        <begin position="9"/>
        <end position="174"/>
    </location>
</feature>
<dbReference type="InterPro" id="IPR056798">
    <property type="entry name" value="ADH_Fe_C"/>
</dbReference>
<dbReference type="Pfam" id="PF25137">
    <property type="entry name" value="ADH_Fe_C"/>
    <property type="match status" value="1"/>
</dbReference>
<dbReference type="Pfam" id="PF00465">
    <property type="entry name" value="Fe-ADH"/>
    <property type="match status" value="1"/>
</dbReference>
<dbReference type="InterPro" id="IPR018211">
    <property type="entry name" value="ADH_Fe_CS"/>
</dbReference>
<evidence type="ECO:0000313" key="6">
    <source>
        <dbReference type="Proteomes" id="UP000593892"/>
    </source>
</evidence>
<gene>
    <name evidence="5" type="ORF">IRI77_21075</name>
</gene>
<evidence type="ECO:0000256" key="2">
    <source>
        <dbReference type="ARBA" id="ARBA00023002"/>
    </source>
</evidence>
<protein>
    <submittedName>
        <fullName evidence="5">Iron-containing alcohol dehydrogenase</fullName>
    </submittedName>
</protein>
<proteinExistence type="inferred from homology"/>
<dbReference type="Gene3D" id="1.20.1090.10">
    <property type="entry name" value="Dehydroquinate synthase-like - alpha domain"/>
    <property type="match status" value="1"/>
</dbReference>
<dbReference type="FunFam" id="3.40.50.1970:FF:000003">
    <property type="entry name" value="Alcohol dehydrogenase, iron-containing"/>
    <property type="match status" value="1"/>
</dbReference>
<dbReference type="PROSITE" id="PS00060">
    <property type="entry name" value="ADH_IRON_2"/>
    <property type="match status" value="1"/>
</dbReference>
<dbReference type="PANTHER" id="PTHR43633">
    <property type="entry name" value="ALCOHOL DEHYDROGENASE YQHD"/>
    <property type="match status" value="1"/>
</dbReference>
<organism evidence="5 6">
    <name type="scientific">Paludibaculum fermentans</name>
    <dbReference type="NCBI Taxonomy" id="1473598"/>
    <lineage>
        <taxon>Bacteria</taxon>
        <taxon>Pseudomonadati</taxon>
        <taxon>Acidobacteriota</taxon>
        <taxon>Terriglobia</taxon>
        <taxon>Bryobacterales</taxon>
        <taxon>Bryobacteraceae</taxon>
        <taxon>Paludibaculum</taxon>
    </lineage>
</organism>
<comment type="similarity">
    <text evidence="1">Belongs to the iron-containing alcohol dehydrogenase family.</text>
</comment>
<dbReference type="GO" id="GO:0046872">
    <property type="term" value="F:metal ion binding"/>
    <property type="evidence" value="ECO:0007669"/>
    <property type="project" value="InterPro"/>
</dbReference>
<reference evidence="5 6" key="1">
    <citation type="submission" date="2020-10" db="EMBL/GenBank/DDBJ databases">
        <title>Complete genome sequence of Paludibaculum fermentans P105T, a facultatively anaerobic acidobacterium capable of dissimilatory Fe(III) reduction.</title>
        <authorList>
            <person name="Dedysh S.N."/>
            <person name="Beletsky A.V."/>
            <person name="Kulichevskaya I.S."/>
            <person name="Mardanov A.V."/>
            <person name="Ravin N.V."/>
        </authorList>
    </citation>
    <scope>NUCLEOTIDE SEQUENCE [LARGE SCALE GENOMIC DNA]</scope>
    <source>
        <strain evidence="5 6">P105</strain>
    </source>
</reference>
<dbReference type="InterPro" id="IPR044731">
    <property type="entry name" value="BDH-like"/>
</dbReference>
<dbReference type="GO" id="GO:0008106">
    <property type="term" value="F:alcohol dehydrogenase (NADP+) activity"/>
    <property type="evidence" value="ECO:0007669"/>
    <property type="project" value="TreeGrafter"/>
</dbReference>
<dbReference type="SUPFAM" id="SSF56796">
    <property type="entry name" value="Dehydroquinate synthase-like"/>
    <property type="match status" value="1"/>
</dbReference>
<feature type="domain" description="Fe-containing alcohol dehydrogenase-like C-terminal" evidence="4">
    <location>
        <begin position="186"/>
        <end position="384"/>
    </location>
</feature>
<dbReference type="EMBL" id="CP063849">
    <property type="protein sequence ID" value="QOY85324.1"/>
    <property type="molecule type" value="Genomic_DNA"/>
</dbReference>
<dbReference type="RefSeq" id="WP_194446994.1">
    <property type="nucleotide sequence ID" value="NZ_CP063849.1"/>
</dbReference>
<dbReference type="GO" id="GO:1990002">
    <property type="term" value="F:methylglyoxal reductase (NADPH) (acetol producing) activity"/>
    <property type="evidence" value="ECO:0007669"/>
    <property type="project" value="TreeGrafter"/>
</dbReference>
<evidence type="ECO:0000313" key="5">
    <source>
        <dbReference type="EMBL" id="QOY85324.1"/>
    </source>
</evidence>
<dbReference type="CDD" id="cd08187">
    <property type="entry name" value="BDH"/>
    <property type="match status" value="1"/>
</dbReference>
<dbReference type="GO" id="GO:1990362">
    <property type="term" value="F:butanol dehydrogenase (NAD+) activity"/>
    <property type="evidence" value="ECO:0007669"/>
    <property type="project" value="InterPro"/>
</dbReference>
<dbReference type="AlphaFoldDB" id="A0A7S7NKP4"/>
<keyword evidence="6" id="KW-1185">Reference proteome</keyword>
<name>A0A7S7NKP4_PALFE</name>
<dbReference type="InterPro" id="IPR001670">
    <property type="entry name" value="ADH_Fe/GldA"/>
</dbReference>
<dbReference type="GO" id="GO:0005829">
    <property type="term" value="C:cytosol"/>
    <property type="evidence" value="ECO:0007669"/>
    <property type="project" value="TreeGrafter"/>
</dbReference>
<accession>A0A7S7NKP4</accession>
<sequence>MFNFAFYNPTKILFGKGQIASISKEIPASAKVLITYGGGSIHKNGVYEQVMQALEGRTVLEFGGIEPNPEYDTLMGAVELARREKVDLLLAVGGGSVLDGTKFIAAAVPFAGEPWDILTKGAAVDSAVPLACVLTLPATGSESNTFAVVSRRSAGQKLAFGSVHCYPKFAVLDPETTFSLPQRQVANGIVDAFVHTLEQYMTFPVHAELNDRFAEAILQTLIEVGPKTLAEPENYDLRATFVWSATMALNGLIGSGVPQDWATHMIGHELTALYGIDHARTLATVVPHLFRVQADGKREKLLQFAERVWGIRTGTDDERCEAAIRKTEEFFESLGLPTRLSQYPEVKPETPALVAKKLESNGAVKLGERQDITPKTVEEILSRSLAA</sequence>
<dbReference type="PANTHER" id="PTHR43633:SF1">
    <property type="entry name" value="ALCOHOL DEHYDROGENASE YQHD"/>
    <property type="match status" value="1"/>
</dbReference>
<evidence type="ECO:0000259" key="4">
    <source>
        <dbReference type="Pfam" id="PF25137"/>
    </source>
</evidence>
<dbReference type="PROSITE" id="PS00913">
    <property type="entry name" value="ADH_IRON_1"/>
    <property type="match status" value="1"/>
</dbReference>
<evidence type="ECO:0000256" key="1">
    <source>
        <dbReference type="ARBA" id="ARBA00007358"/>
    </source>
</evidence>
<dbReference type="KEGG" id="pfer:IRI77_21075"/>
<dbReference type="Proteomes" id="UP000593892">
    <property type="component" value="Chromosome"/>
</dbReference>
<keyword evidence="2" id="KW-0560">Oxidoreductase</keyword>
<evidence type="ECO:0000259" key="3">
    <source>
        <dbReference type="Pfam" id="PF00465"/>
    </source>
</evidence>
<dbReference type="Gene3D" id="3.40.50.1970">
    <property type="match status" value="1"/>
</dbReference>